<dbReference type="EMBL" id="RCMV01004061">
    <property type="protein sequence ID" value="KAG3196433.1"/>
    <property type="molecule type" value="Genomic_DNA"/>
</dbReference>
<evidence type="ECO:0000313" key="1">
    <source>
        <dbReference type="EMBL" id="KAG3196433.1"/>
    </source>
</evidence>
<protein>
    <submittedName>
        <fullName evidence="1">Uncharacterized protein</fullName>
    </submittedName>
</protein>
<dbReference type="Pfam" id="PF14223">
    <property type="entry name" value="Retrotran_gag_2"/>
    <property type="match status" value="1"/>
</dbReference>
<accession>A0A8T1GYR8</accession>
<dbReference type="Proteomes" id="UP000760860">
    <property type="component" value="Unassembled WGS sequence"/>
</dbReference>
<sequence>MTQPLKYTTEGIPKNWDGKDWATYKWAMNTAFREKKLTDIVEGTMTRSVLSSSEREEEFDLNQMKIMRMVGTSVPPDILHQIRDKTTGSEMWKALCDLYEGRANKAVMAHRIRYLRNDLWHTKLSSGEDVNKHLSKMFNLRTELASLQYTVEDIDMVEMLLESLPNQLEYENMKAAIRYNPNYGISEQK</sequence>
<evidence type="ECO:0000313" key="2">
    <source>
        <dbReference type="Proteomes" id="UP000760860"/>
    </source>
</evidence>
<proteinExistence type="predicted"/>
<name>A0A8T1GYR8_9STRA</name>
<organism evidence="1 2">
    <name type="scientific">Phytophthora cactorum</name>
    <dbReference type="NCBI Taxonomy" id="29920"/>
    <lineage>
        <taxon>Eukaryota</taxon>
        <taxon>Sar</taxon>
        <taxon>Stramenopiles</taxon>
        <taxon>Oomycota</taxon>
        <taxon>Peronosporomycetes</taxon>
        <taxon>Peronosporales</taxon>
        <taxon>Peronosporaceae</taxon>
        <taxon>Phytophthora</taxon>
    </lineage>
</organism>
<dbReference type="VEuPathDB" id="FungiDB:PC110_g5151"/>
<dbReference type="AlphaFoldDB" id="A0A8T1GYR8"/>
<comment type="caution">
    <text evidence="1">The sequence shown here is derived from an EMBL/GenBank/DDBJ whole genome shotgun (WGS) entry which is preliminary data.</text>
</comment>
<gene>
    <name evidence="1" type="ORF">PC129_g24690</name>
</gene>
<reference evidence="1" key="1">
    <citation type="submission" date="2018-05" db="EMBL/GenBank/DDBJ databases">
        <title>Effector identification in a new, highly contiguous assembly of the strawberry crown rot pathogen Phytophthora cactorum.</title>
        <authorList>
            <person name="Armitage A.D."/>
            <person name="Nellist C.F."/>
            <person name="Bates H."/>
            <person name="Vickerstaff R.J."/>
            <person name="Harrison R.J."/>
        </authorList>
    </citation>
    <scope>NUCLEOTIDE SEQUENCE</scope>
    <source>
        <strain evidence="1">P421</strain>
    </source>
</reference>